<accession>L7UQJ8</accession>
<keyword evidence="4" id="KW-1185">Reference proteome</keyword>
<organism evidence="3 4">
    <name type="scientific">Myxococcus stipitatus (strain DSM 14675 / JCM 12634 / Mx s8)</name>
    <dbReference type="NCBI Taxonomy" id="1278073"/>
    <lineage>
        <taxon>Bacteria</taxon>
        <taxon>Pseudomonadati</taxon>
        <taxon>Myxococcota</taxon>
        <taxon>Myxococcia</taxon>
        <taxon>Myxococcales</taxon>
        <taxon>Cystobacterineae</taxon>
        <taxon>Myxococcaceae</taxon>
        <taxon>Myxococcus</taxon>
    </lineage>
</organism>
<sequence>MRRKLIVGMAVFGVALLGGGYWAFRAYQRAMAQVGESLALVDDGVRLEPVLTQVAAAKSEPAERVAASESWSSEEDDMSSGETRLEAALTPGADASHVSVELIHVGVDTAWEPTQRFQLLADGKAVKVSFPKEDSPYEARVLRGGSAFEEHLSGTVSAADLKRFATARRAQVRVGQRTVTLSPKDQAVFQALLE</sequence>
<evidence type="ECO:0000313" key="4">
    <source>
        <dbReference type="Proteomes" id="UP000011131"/>
    </source>
</evidence>
<dbReference type="HOGENOM" id="CLU_1401176_0_0_7"/>
<dbReference type="Proteomes" id="UP000011131">
    <property type="component" value="Chromosome"/>
</dbReference>
<gene>
    <name evidence="3" type="ordered locus">MYSTI_07567</name>
</gene>
<dbReference type="PATRIC" id="fig|1278073.3.peg.7692"/>
<evidence type="ECO:0000256" key="1">
    <source>
        <dbReference type="SAM" id="MobiDB-lite"/>
    </source>
</evidence>
<dbReference type="EMBL" id="CP004025">
    <property type="protein sequence ID" value="AGC48839.1"/>
    <property type="molecule type" value="Genomic_DNA"/>
</dbReference>
<keyword evidence="2" id="KW-0472">Membrane</keyword>
<dbReference type="KEGG" id="msd:MYSTI_07567"/>
<keyword evidence="2" id="KW-1133">Transmembrane helix</keyword>
<evidence type="ECO:0000256" key="2">
    <source>
        <dbReference type="SAM" id="Phobius"/>
    </source>
</evidence>
<evidence type="ECO:0000313" key="3">
    <source>
        <dbReference type="EMBL" id="AGC48839.1"/>
    </source>
</evidence>
<feature type="transmembrane region" description="Helical" evidence="2">
    <location>
        <begin position="6"/>
        <end position="24"/>
    </location>
</feature>
<dbReference type="RefSeq" id="WP_015353092.1">
    <property type="nucleotide sequence ID" value="NC_020126.1"/>
</dbReference>
<reference evidence="3 4" key="1">
    <citation type="journal article" date="2013" name="Genome Announc.">
        <title>Complete genome sequence of Myxococcus stipitatus strain DSM 14675, a fruiting myxobacterium.</title>
        <authorList>
            <person name="Huntley S."/>
            <person name="Kneip S."/>
            <person name="Treuner-Lange A."/>
            <person name="Sogaard-Andersen L."/>
        </authorList>
    </citation>
    <scope>NUCLEOTIDE SEQUENCE [LARGE SCALE GENOMIC DNA]</scope>
    <source>
        <strain evidence="4">DSM 14675 / JCM 12634 / Mx s8</strain>
    </source>
</reference>
<dbReference type="AlphaFoldDB" id="L7UQJ8"/>
<name>L7UQJ8_MYXSD</name>
<feature type="region of interest" description="Disordered" evidence="1">
    <location>
        <begin position="63"/>
        <end position="83"/>
    </location>
</feature>
<protein>
    <submittedName>
        <fullName evidence="3">Uncharacterized protein</fullName>
    </submittedName>
</protein>
<keyword evidence="2" id="KW-0812">Transmembrane</keyword>
<proteinExistence type="predicted"/>